<evidence type="ECO:0000313" key="5">
    <source>
        <dbReference type="EMBL" id="CAL4760023.1"/>
    </source>
</evidence>
<feature type="chain" id="PRO_5043271824" evidence="2">
    <location>
        <begin position="19"/>
        <end position="476"/>
    </location>
</feature>
<feature type="transmembrane region" description="Helical" evidence="1">
    <location>
        <begin position="189"/>
        <end position="212"/>
    </location>
</feature>
<feature type="transmembrane region" description="Helical" evidence="1">
    <location>
        <begin position="413"/>
        <end position="436"/>
    </location>
</feature>
<dbReference type="EMBL" id="CAMXCT020000029">
    <property type="protein sequence ID" value="CAL1126086.1"/>
    <property type="molecule type" value="Genomic_DNA"/>
</dbReference>
<dbReference type="EMBL" id="CAMXCT030000029">
    <property type="protein sequence ID" value="CAL4760023.1"/>
    <property type="molecule type" value="Genomic_DNA"/>
</dbReference>
<reference evidence="3" key="1">
    <citation type="submission" date="2022-10" db="EMBL/GenBank/DDBJ databases">
        <authorList>
            <person name="Chen Y."/>
            <person name="Dougan E. K."/>
            <person name="Chan C."/>
            <person name="Rhodes N."/>
            <person name="Thang M."/>
        </authorList>
    </citation>
    <scope>NUCLEOTIDE SEQUENCE</scope>
</reference>
<comment type="caution">
    <text evidence="3">The sequence shown here is derived from an EMBL/GenBank/DDBJ whole genome shotgun (WGS) entry which is preliminary data.</text>
</comment>
<dbReference type="EMBL" id="CAMXCT010000029">
    <property type="protein sequence ID" value="CAI3972711.1"/>
    <property type="molecule type" value="Genomic_DNA"/>
</dbReference>
<evidence type="ECO:0000313" key="3">
    <source>
        <dbReference type="EMBL" id="CAI3972711.1"/>
    </source>
</evidence>
<dbReference type="OrthoDB" id="407003at2759"/>
<sequence>MVLTRVCVVLLSLGPKMAEQFECGCATGLSSDGLLTHGFIAKRERERESCELTSGSCDCNGKGLPPSHFRATFWNEADAETLRQLVEGERCAPLIGTTCFDKIVIRAGRRKPQGSVAWLTREEAKTDDRLMEEQEQQRQEKFNHLVENSESLRDLAFKVSALPEPPVSFTPIKSNIYRYWALGGKKRSWLHYFGLRLPVVFLIQLVAPFAILRENYFKWDFHHSQIRFVEYEYGSNTHGVSHLLGRLLEFCFIYCIGLHSLSIIKKAAEENSMLSSLFDELKRRKDDTSNVDSGRKVYVGRWSQTCLLLDCVMICYVITLGLVDMVAIFSDNGGPKDVVFDSLALLFIFHLHEVEGGLTFVSIQDFNERRVGELCARISQATDPEAEKPGAQATIQQKLAKKRIVLRTQRRSALFFVTETLIYIILLLVPVFQLFIQDGLQARSNAISEGTLGAHIVQEEAATGGLHKWGWIKNLS</sequence>
<reference evidence="4" key="2">
    <citation type="submission" date="2024-04" db="EMBL/GenBank/DDBJ databases">
        <authorList>
            <person name="Chen Y."/>
            <person name="Shah S."/>
            <person name="Dougan E. K."/>
            <person name="Thang M."/>
            <person name="Chan C."/>
        </authorList>
    </citation>
    <scope>NUCLEOTIDE SEQUENCE [LARGE SCALE GENOMIC DNA]</scope>
</reference>
<keyword evidence="1" id="KW-0472">Membrane</keyword>
<keyword evidence="2" id="KW-0732">Signal</keyword>
<organism evidence="3">
    <name type="scientific">Cladocopium goreaui</name>
    <dbReference type="NCBI Taxonomy" id="2562237"/>
    <lineage>
        <taxon>Eukaryota</taxon>
        <taxon>Sar</taxon>
        <taxon>Alveolata</taxon>
        <taxon>Dinophyceae</taxon>
        <taxon>Suessiales</taxon>
        <taxon>Symbiodiniaceae</taxon>
        <taxon>Cladocopium</taxon>
    </lineage>
</organism>
<accession>A0A9P1FE63</accession>
<evidence type="ECO:0000256" key="2">
    <source>
        <dbReference type="SAM" id="SignalP"/>
    </source>
</evidence>
<dbReference type="Proteomes" id="UP001152797">
    <property type="component" value="Unassembled WGS sequence"/>
</dbReference>
<feature type="transmembrane region" description="Helical" evidence="1">
    <location>
        <begin position="342"/>
        <end position="363"/>
    </location>
</feature>
<evidence type="ECO:0000313" key="6">
    <source>
        <dbReference type="Proteomes" id="UP001152797"/>
    </source>
</evidence>
<feature type="transmembrane region" description="Helical" evidence="1">
    <location>
        <begin position="305"/>
        <end position="330"/>
    </location>
</feature>
<keyword evidence="1" id="KW-1133">Transmembrane helix</keyword>
<dbReference type="AlphaFoldDB" id="A0A9P1FE63"/>
<keyword evidence="6" id="KW-1185">Reference proteome</keyword>
<evidence type="ECO:0000313" key="4">
    <source>
        <dbReference type="EMBL" id="CAL1126086.1"/>
    </source>
</evidence>
<evidence type="ECO:0000256" key="1">
    <source>
        <dbReference type="SAM" id="Phobius"/>
    </source>
</evidence>
<gene>
    <name evidence="3" type="ORF">C1SCF055_LOCUS1272</name>
</gene>
<protein>
    <submittedName>
        <fullName evidence="5">Site-specific DNA-methyltransferase (Cytosine-N(4)-specific)</fullName>
    </submittedName>
</protein>
<keyword evidence="1" id="KW-0812">Transmembrane</keyword>
<feature type="signal peptide" evidence="2">
    <location>
        <begin position="1"/>
        <end position="18"/>
    </location>
</feature>
<proteinExistence type="predicted"/>
<name>A0A9P1FE63_9DINO</name>